<protein>
    <recommendedName>
        <fullName evidence="2">Catalase core domain-containing protein</fullName>
    </recommendedName>
</protein>
<evidence type="ECO:0000259" key="2">
    <source>
        <dbReference type="Pfam" id="PF00199"/>
    </source>
</evidence>
<dbReference type="GO" id="GO:0004096">
    <property type="term" value="F:catalase activity"/>
    <property type="evidence" value="ECO:0007669"/>
    <property type="project" value="InterPro"/>
</dbReference>
<comment type="caution">
    <text evidence="3">The sequence shown here is derived from an EMBL/GenBank/DDBJ whole genome shotgun (WGS) entry which is preliminary data.</text>
</comment>
<dbReference type="OrthoDB" id="3358373at2759"/>
<dbReference type="InterPro" id="IPR011614">
    <property type="entry name" value="Catalase_core"/>
</dbReference>
<dbReference type="Pfam" id="PF00199">
    <property type="entry name" value="Catalase"/>
    <property type="match status" value="1"/>
</dbReference>
<evidence type="ECO:0000313" key="3">
    <source>
        <dbReference type="EMBL" id="GJJ78387.1"/>
    </source>
</evidence>
<dbReference type="PANTHER" id="PTHR36195:SF4">
    <property type="entry name" value="DOMAIN PROTEIN, PUTATIVE (AFU_ORTHOLOGUE AFUA_5G01990)-RELATED"/>
    <property type="match status" value="1"/>
</dbReference>
<accession>A0A9P3HKK9</accession>
<dbReference type="AlphaFoldDB" id="A0A9P3HKK9"/>
<reference evidence="3" key="1">
    <citation type="submission" date="2021-11" db="EMBL/GenBank/DDBJ databases">
        <authorList>
            <person name="Herlambang A."/>
            <person name="Guo Y."/>
            <person name="Takashima Y."/>
            <person name="Nishizawa T."/>
        </authorList>
    </citation>
    <scope>NUCLEOTIDE SEQUENCE</scope>
    <source>
        <strain evidence="3">E1425</strain>
    </source>
</reference>
<dbReference type="Proteomes" id="UP000827284">
    <property type="component" value="Unassembled WGS sequence"/>
</dbReference>
<dbReference type="SUPFAM" id="SSF56634">
    <property type="entry name" value="Heme-dependent catalase-like"/>
    <property type="match status" value="1"/>
</dbReference>
<proteinExistence type="predicted"/>
<dbReference type="Gene3D" id="2.40.180.10">
    <property type="entry name" value="Catalase core domain"/>
    <property type="match status" value="1"/>
</dbReference>
<name>A0A9P3HKK9_9FUNG</name>
<evidence type="ECO:0000256" key="1">
    <source>
        <dbReference type="SAM" id="MobiDB-lite"/>
    </source>
</evidence>
<feature type="domain" description="Catalase core" evidence="2">
    <location>
        <begin position="53"/>
        <end position="157"/>
    </location>
</feature>
<dbReference type="GO" id="GO:0020037">
    <property type="term" value="F:heme binding"/>
    <property type="evidence" value="ECO:0007669"/>
    <property type="project" value="InterPro"/>
</dbReference>
<sequence length="361" mass="40204">MSTTVDSSHDVPYPVVDEQLGEKLQPDEARLVTEMANVIEQGIRKQYQPGEFKRDVHARSTGVLRAVFKVNENIPGQFAHGVFIPGKSYEAIVRLSNGSGEASTSDNHPDTRGFAFKLLGVLGEKILESDKHAQTQDFVMINHPMFVTNMADKYLALVTKNQGSVLQKATIPFILGLKGTINAGILTSGKISNPLQVQYFSAVPYQLGLGPERLAIKFSIKPVSSAVDPFPTKAGDHFLHEAVKASLNKGPVEYRFLLQPRKGPHMDVEDSMREWSEKESPFVEVATLTILQQDVDDEELNKLGERLSFNPWHALPEHRPLGSINRMRKIVYERISRVRDTMNGVQREEPTSIPQPGPSRA</sequence>
<gene>
    <name evidence="3" type="ORF">EMPS_10746</name>
</gene>
<dbReference type="EMBL" id="BQFW01000015">
    <property type="protein sequence ID" value="GJJ78387.1"/>
    <property type="molecule type" value="Genomic_DNA"/>
</dbReference>
<dbReference type="CDD" id="cd08152">
    <property type="entry name" value="y4iL_like"/>
    <property type="match status" value="1"/>
</dbReference>
<keyword evidence="4" id="KW-1185">Reference proteome</keyword>
<feature type="compositionally biased region" description="Basic and acidic residues" evidence="1">
    <location>
        <begin position="341"/>
        <end position="350"/>
    </location>
</feature>
<dbReference type="InterPro" id="IPR020835">
    <property type="entry name" value="Catalase_sf"/>
</dbReference>
<dbReference type="PANTHER" id="PTHR36195">
    <property type="entry name" value="DOMAIN PROTEIN, PUTATIVE (AFU_ORTHOLOGUE AFUA_5G01990)-RELATED-RELATED"/>
    <property type="match status" value="1"/>
</dbReference>
<evidence type="ECO:0000313" key="4">
    <source>
        <dbReference type="Proteomes" id="UP000827284"/>
    </source>
</evidence>
<reference evidence="3" key="2">
    <citation type="journal article" date="2022" name="Microbiol. Resour. Announc.">
        <title>Whole-Genome Sequence of Entomortierella parvispora E1425, a Mucoromycotan Fungus Associated with Burkholderiaceae-Related Endosymbiotic Bacteria.</title>
        <authorList>
            <person name="Herlambang A."/>
            <person name="Guo Y."/>
            <person name="Takashima Y."/>
            <person name="Narisawa K."/>
            <person name="Ohta H."/>
            <person name="Nishizawa T."/>
        </authorList>
    </citation>
    <scope>NUCLEOTIDE SEQUENCE</scope>
    <source>
        <strain evidence="3">E1425</strain>
    </source>
</reference>
<feature type="region of interest" description="Disordered" evidence="1">
    <location>
        <begin position="341"/>
        <end position="361"/>
    </location>
</feature>
<organism evidence="3 4">
    <name type="scientific">Entomortierella parvispora</name>
    <dbReference type="NCBI Taxonomy" id="205924"/>
    <lineage>
        <taxon>Eukaryota</taxon>
        <taxon>Fungi</taxon>
        <taxon>Fungi incertae sedis</taxon>
        <taxon>Mucoromycota</taxon>
        <taxon>Mortierellomycotina</taxon>
        <taxon>Mortierellomycetes</taxon>
        <taxon>Mortierellales</taxon>
        <taxon>Mortierellaceae</taxon>
        <taxon>Entomortierella</taxon>
    </lineage>
</organism>